<reference evidence="18 20" key="1">
    <citation type="submission" date="2016-03" db="EMBL/GenBank/DDBJ databases">
        <title>Spore heat resistance.</title>
        <authorList>
            <person name="Boekhorst J."/>
            <person name="Berendsen E.M."/>
            <person name="Wells-Bennik M.H."/>
            <person name="Kuipers O.P."/>
        </authorList>
    </citation>
    <scope>NUCLEOTIDE SEQUENCE [LARGE SCALE GENOMIC DNA]</scope>
    <source>
        <strain evidence="18 20">AF16</strain>
    </source>
</reference>
<dbReference type="AlphaFoldDB" id="A0A178TNA5"/>
<dbReference type="EC" id="4.2.99.18" evidence="15"/>
<dbReference type="InterPro" id="IPR010663">
    <property type="entry name" value="Znf_FPG/IleRS"/>
</dbReference>
<evidence type="ECO:0000313" key="21">
    <source>
        <dbReference type="Proteomes" id="UP000286434"/>
    </source>
</evidence>
<dbReference type="InterPro" id="IPR000214">
    <property type="entry name" value="Znf_DNA_glyclase/AP_lyase"/>
</dbReference>
<keyword evidence="8 15" id="KW-0862">Zinc</keyword>
<keyword evidence="20" id="KW-1185">Reference proteome</keyword>
<dbReference type="Pfam" id="PF06827">
    <property type="entry name" value="zf-FPG_IleRS"/>
    <property type="match status" value="1"/>
</dbReference>
<dbReference type="Gene3D" id="1.10.8.50">
    <property type="match status" value="1"/>
</dbReference>
<dbReference type="SUPFAM" id="SSF46946">
    <property type="entry name" value="S13-like H2TH domain"/>
    <property type="match status" value="1"/>
</dbReference>
<evidence type="ECO:0000313" key="20">
    <source>
        <dbReference type="Proteomes" id="UP000078336"/>
    </source>
</evidence>
<dbReference type="GO" id="GO:0140078">
    <property type="term" value="F:class I DNA-(apurinic or apyrimidinic site) endonuclease activity"/>
    <property type="evidence" value="ECO:0007669"/>
    <property type="project" value="UniProtKB-EC"/>
</dbReference>
<dbReference type="RefSeq" id="WP_064213946.1">
    <property type="nucleotide sequence ID" value="NZ_JABJUS010000001.1"/>
</dbReference>
<dbReference type="PROSITE" id="PS01242">
    <property type="entry name" value="ZF_FPG_1"/>
    <property type="match status" value="1"/>
</dbReference>
<dbReference type="Pfam" id="PF01149">
    <property type="entry name" value="Fapy_DNA_glyco"/>
    <property type="match status" value="1"/>
</dbReference>
<dbReference type="OrthoDB" id="9800855at2"/>
<dbReference type="GO" id="GO:0006284">
    <property type="term" value="P:base-excision repair"/>
    <property type="evidence" value="ECO:0007669"/>
    <property type="project" value="InterPro"/>
</dbReference>
<protein>
    <recommendedName>
        <fullName evidence="15">Formamidopyrimidine-DNA glycosylase</fullName>
        <shortName evidence="15">Fapy-DNA glycosylase</shortName>
        <ecNumber evidence="15">3.2.2.23</ecNumber>
    </recommendedName>
    <alternativeName>
        <fullName evidence="15">DNA-(apurinic or apyrimidinic site) lyase MutM</fullName>
        <shortName evidence="15">AP lyase MutM</shortName>
        <ecNumber evidence="15">4.2.99.18</ecNumber>
    </alternativeName>
</protein>
<comment type="cofactor">
    <cofactor evidence="15">
        <name>Zn(2+)</name>
        <dbReference type="ChEBI" id="CHEBI:29105"/>
    </cofactor>
    <text evidence="15">Binds 1 zinc ion per subunit.</text>
</comment>
<feature type="active site" description="Proton donor; for delta-elimination activity" evidence="15">
    <location>
        <position position="263"/>
    </location>
</feature>
<dbReference type="PANTHER" id="PTHR22993:SF9">
    <property type="entry name" value="FORMAMIDOPYRIMIDINE-DNA GLYCOSYLASE"/>
    <property type="match status" value="1"/>
</dbReference>
<dbReference type="PANTHER" id="PTHR22993">
    <property type="entry name" value="FORMAMIDOPYRIMIDINE-DNA GLYCOSYLASE"/>
    <property type="match status" value="1"/>
</dbReference>
<evidence type="ECO:0000313" key="19">
    <source>
        <dbReference type="EMBL" id="RWU14130.1"/>
    </source>
</evidence>
<dbReference type="GO" id="GO:0003690">
    <property type="term" value="F:double-stranded DNA binding"/>
    <property type="evidence" value="ECO:0007669"/>
    <property type="project" value="UniProtKB-ARBA"/>
</dbReference>
<keyword evidence="4 15" id="KW-0479">Metal-binding</keyword>
<sequence>MPELPEVEMVRRTLLPLVVGKTIERVKVHWSKIIQHPDVATFCECLKGQTIHDIQRRGKFLLFQLDDVVLVSHLRMEGRYIYEKEDTPFDQHTHIFFTFTDQTELRYRDVRKFGTMHLFNKGEEFRVPPLSSIGVEPFDEQFTVAWLTDQLQRTKRTIKATLLDQTIVAGLGNIYVDEVLFRSSIHPERTATTLTIREIEALHEAIVQTIQEAIEKGGSTVRTYVNTQGKTGTFQTQLYVYGRANMPCRRCGNPISKTTVANRGTHYCKHCQT</sequence>
<evidence type="ECO:0000256" key="12">
    <source>
        <dbReference type="ARBA" id="ARBA00023268"/>
    </source>
</evidence>
<feature type="active site" description="Schiff-base intermediate with DNA" evidence="15">
    <location>
        <position position="2"/>
    </location>
</feature>
<dbReference type="FunFam" id="3.20.190.10:FF:000001">
    <property type="entry name" value="Formamidopyrimidine-DNA glycosylase"/>
    <property type="match status" value="1"/>
</dbReference>
<keyword evidence="13 15" id="KW-0326">Glycosidase</keyword>
<dbReference type="InterPro" id="IPR012319">
    <property type="entry name" value="FPG_cat"/>
</dbReference>
<dbReference type="SMART" id="SM01232">
    <property type="entry name" value="H2TH"/>
    <property type="match status" value="1"/>
</dbReference>
<dbReference type="SMART" id="SM00898">
    <property type="entry name" value="Fapy_DNA_glyco"/>
    <property type="match status" value="1"/>
</dbReference>
<feature type="binding site" evidence="15">
    <location>
        <position position="111"/>
    </location>
    <ligand>
        <name>DNA</name>
        <dbReference type="ChEBI" id="CHEBI:16991"/>
    </ligand>
</feature>
<comment type="subunit">
    <text evidence="3 15">Monomer.</text>
</comment>
<keyword evidence="9 15" id="KW-0238">DNA-binding</keyword>
<evidence type="ECO:0000256" key="3">
    <source>
        <dbReference type="ARBA" id="ARBA00011245"/>
    </source>
</evidence>
<evidence type="ECO:0000256" key="9">
    <source>
        <dbReference type="ARBA" id="ARBA00023125"/>
    </source>
</evidence>
<dbReference type="Pfam" id="PF06831">
    <property type="entry name" value="H2TH"/>
    <property type="match status" value="1"/>
</dbReference>
<dbReference type="InterPro" id="IPR010979">
    <property type="entry name" value="Ribosomal_uS13-like_H2TH"/>
</dbReference>
<dbReference type="InterPro" id="IPR035937">
    <property type="entry name" value="FPG_N"/>
</dbReference>
<comment type="caution">
    <text evidence="18">The sequence shown here is derived from an EMBL/GenBank/DDBJ whole genome shotgun (WGS) entry which is preliminary data.</text>
</comment>
<feature type="active site" description="Proton donor; for beta-elimination activity" evidence="15">
    <location>
        <position position="59"/>
    </location>
</feature>
<dbReference type="InterPro" id="IPR020629">
    <property type="entry name" value="FPG_Glyclase"/>
</dbReference>
<reference evidence="19 21" key="2">
    <citation type="submission" date="2019-01" db="EMBL/GenBank/DDBJ databases">
        <title>Anoxybacillus flavithermus in powdered infant formula.</title>
        <authorList>
            <person name="Rhee M.S."/>
            <person name="Choi I.-G."/>
            <person name="Cho T.J."/>
            <person name="Park B."/>
        </authorList>
    </citation>
    <scope>NUCLEOTIDE SEQUENCE [LARGE SCALE GENOMIC DNA]</scope>
    <source>
        <strain evidence="19 21">FHS-PPAM212</strain>
    </source>
</reference>
<evidence type="ECO:0000259" key="16">
    <source>
        <dbReference type="PROSITE" id="PS51066"/>
    </source>
</evidence>
<evidence type="ECO:0000256" key="8">
    <source>
        <dbReference type="ARBA" id="ARBA00022833"/>
    </source>
</evidence>
<keyword evidence="12 15" id="KW-0511">Multifunctional enzyme</keyword>
<dbReference type="GO" id="GO:0034039">
    <property type="term" value="F:8-oxo-7,8-dihydroguanine DNA N-glycosylase activity"/>
    <property type="evidence" value="ECO:0007669"/>
    <property type="project" value="TreeGrafter"/>
</dbReference>
<dbReference type="FunFam" id="1.10.8.50:FF:000003">
    <property type="entry name" value="Formamidopyrimidine-DNA glycosylase"/>
    <property type="match status" value="1"/>
</dbReference>
<dbReference type="NCBIfam" id="NF002211">
    <property type="entry name" value="PRK01103.1"/>
    <property type="match status" value="1"/>
</dbReference>
<dbReference type="EMBL" id="SBBW01000016">
    <property type="protein sequence ID" value="RWU14130.1"/>
    <property type="molecule type" value="Genomic_DNA"/>
</dbReference>
<evidence type="ECO:0000256" key="10">
    <source>
        <dbReference type="ARBA" id="ARBA00023204"/>
    </source>
</evidence>
<organism evidence="18 20">
    <name type="scientific">Anoxybacillus flavithermus</name>
    <dbReference type="NCBI Taxonomy" id="33934"/>
    <lineage>
        <taxon>Bacteria</taxon>
        <taxon>Bacillati</taxon>
        <taxon>Bacillota</taxon>
        <taxon>Bacilli</taxon>
        <taxon>Bacillales</taxon>
        <taxon>Anoxybacillaceae</taxon>
        <taxon>Anoxybacillus</taxon>
    </lineage>
</organism>
<comment type="catalytic activity">
    <reaction evidence="1 15">
        <text>Hydrolysis of DNA containing ring-opened 7-methylguanine residues, releasing 2,6-diamino-4-hydroxy-5-(N-methyl)formamidopyrimidine.</text>
        <dbReference type="EC" id="3.2.2.23"/>
    </reaction>
</comment>
<keyword evidence="7 15" id="KW-0378">Hydrolase</keyword>
<keyword evidence="11 15" id="KW-0456">Lyase</keyword>
<comment type="function">
    <text evidence="15">Involved in base excision repair of DNA damaged by oxidation or by mutagenic agents. Acts as DNA glycosylase that recognizes and removes damaged bases. Has a preference for oxidized purines, such as 7,8-dihydro-8-oxoguanine (8-oxoG). Has AP (apurinic/apyrimidinic) lyase activity and introduces nicks in the DNA strand. Cleaves the DNA backbone by beta-delta elimination to generate a single-strand break at the site of the removed base with both 3'- and 5'-phosphates.</text>
</comment>
<evidence type="ECO:0000256" key="2">
    <source>
        <dbReference type="ARBA" id="ARBA00009409"/>
    </source>
</evidence>
<evidence type="ECO:0000256" key="7">
    <source>
        <dbReference type="ARBA" id="ARBA00022801"/>
    </source>
</evidence>
<gene>
    <name evidence="15 19" type="primary">mutM</name>
    <name evidence="15" type="synonym">fpg</name>
    <name evidence="19" type="ORF">EA138_06140</name>
    <name evidence="18" type="ORF">TAF16_0326</name>
</gene>
<comment type="catalytic activity">
    <reaction evidence="14 15">
        <text>2'-deoxyribonucleotide-(2'-deoxyribose 5'-phosphate)-2'-deoxyribonucleotide-DNA = a 3'-end 2'-deoxyribonucleotide-(2,3-dehydro-2,3-deoxyribose 5'-phosphate)-DNA + a 5'-end 5'-phospho-2'-deoxyribonucleoside-DNA + H(+)</text>
        <dbReference type="Rhea" id="RHEA:66592"/>
        <dbReference type="Rhea" id="RHEA-COMP:13180"/>
        <dbReference type="Rhea" id="RHEA-COMP:16897"/>
        <dbReference type="Rhea" id="RHEA-COMP:17067"/>
        <dbReference type="ChEBI" id="CHEBI:15378"/>
        <dbReference type="ChEBI" id="CHEBI:136412"/>
        <dbReference type="ChEBI" id="CHEBI:157695"/>
        <dbReference type="ChEBI" id="CHEBI:167181"/>
        <dbReference type="EC" id="4.2.99.18"/>
    </reaction>
</comment>
<dbReference type="EMBL" id="LUCQ01000025">
    <property type="protein sequence ID" value="OAO82382.1"/>
    <property type="molecule type" value="Genomic_DNA"/>
</dbReference>
<comment type="caution">
    <text evidence="15">Lacks conserved residue(s) required for the propagation of feature annotation.</text>
</comment>
<feature type="active site" description="Proton donor" evidence="15">
    <location>
        <position position="3"/>
    </location>
</feature>
<dbReference type="NCBIfam" id="TIGR00577">
    <property type="entry name" value="fpg"/>
    <property type="match status" value="1"/>
</dbReference>
<evidence type="ECO:0000256" key="11">
    <source>
        <dbReference type="ARBA" id="ARBA00023239"/>
    </source>
</evidence>
<dbReference type="Gene3D" id="3.20.190.10">
    <property type="entry name" value="MutM-like, N-terminal"/>
    <property type="match status" value="1"/>
</dbReference>
<dbReference type="InterPro" id="IPR015886">
    <property type="entry name" value="H2TH_FPG"/>
</dbReference>
<dbReference type="GO" id="GO:0008270">
    <property type="term" value="F:zinc ion binding"/>
    <property type="evidence" value="ECO:0007669"/>
    <property type="project" value="UniProtKB-UniRule"/>
</dbReference>
<evidence type="ECO:0000256" key="14">
    <source>
        <dbReference type="ARBA" id="ARBA00044632"/>
    </source>
</evidence>
<dbReference type="Proteomes" id="UP000078336">
    <property type="component" value="Unassembled WGS sequence"/>
</dbReference>
<evidence type="ECO:0000313" key="18">
    <source>
        <dbReference type="EMBL" id="OAO82382.1"/>
    </source>
</evidence>
<dbReference type="InterPro" id="IPR015887">
    <property type="entry name" value="DNA_glyclase_Znf_dom_DNA_BS"/>
</dbReference>
<keyword evidence="10 15" id="KW-0234">DNA repair</keyword>
<dbReference type="HAMAP" id="MF_00103">
    <property type="entry name" value="Fapy_DNA_glycosyl"/>
    <property type="match status" value="1"/>
</dbReference>
<name>A0A178TNA5_9BACL</name>
<evidence type="ECO:0000256" key="6">
    <source>
        <dbReference type="ARBA" id="ARBA00022771"/>
    </source>
</evidence>
<feature type="domain" description="FPG-type" evidence="16">
    <location>
        <begin position="239"/>
        <end position="273"/>
    </location>
</feature>
<dbReference type="EC" id="3.2.2.23" evidence="15"/>
<dbReference type="SUPFAM" id="SSF81624">
    <property type="entry name" value="N-terminal domain of MutM-like DNA repair proteins"/>
    <property type="match status" value="1"/>
</dbReference>
<dbReference type="PATRIC" id="fig|33934.6.peg.1649"/>
<keyword evidence="6 15" id="KW-0863">Zinc-finger</keyword>
<dbReference type="Proteomes" id="UP000286434">
    <property type="component" value="Unassembled WGS sequence"/>
</dbReference>
<evidence type="ECO:0000256" key="15">
    <source>
        <dbReference type="HAMAP-Rule" id="MF_00103"/>
    </source>
</evidence>
<dbReference type="GO" id="GO:0003684">
    <property type="term" value="F:damaged DNA binding"/>
    <property type="evidence" value="ECO:0007669"/>
    <property type="project" value="InterPro"/>
</dbReference>
<evidence type="ECO:0000259" key="17">
    <source>
        <dbReference type="PROSITE" id="PS51068"/>
    </source>
</evidence>
<dbReference type="SUPFAM" id="SSF57716">
    <property type="entry name" value="Glucocorticoid receptor-like (DNA-binding domain)"/>
    <property type="match status" value="1"/>
</dbReference>
<feature type="domain" description="Formamidopyrimidine-DNA glycosylase catalytic" evidence="17">
    <location>
        <begin position="2"/>
        <end position="114"/>
    </location>
</feature>
<evidence type="ECO:0000256" key="5">
    <source>
        <dbReference type="ARBA" id="ARBA00022763"/>
    </source>
</evidence>
<evidence type="ECO:0000256" key="1">
    <source>
        <dbReference type="ARBA" id="ARBA00001668"/>
    </source>
</evidence>
<evidence type="ECO:0000256" key="13">
    <source>
        <dbReference type="ARBA" id="ARBA00023295"/>
    </source>
</evidence>
<accession>A0A178TNA5</accession>
<comment type="similarity">
    <text evidence="2 15">Belongs to the FPG family.</text>
</comment>
<proteinExistence type="inferred from homology"/>
<keyword evidence="5 15" id="KW-0227">DNA damage</keyword>
<dbReference type="PROSITE" id="PS51066">
    <property type="entry name" value="ZF_FPG_2"/>
    <property type="match status" value="1"/>
</dbReference>
<evidence type="ECO:0000256" key="4">
    <source>
        <dbReference type="ARBA" id="ARBA00022723"/>
    </source>
</evidence>
<dbReference type="CDD" id="cd08966">
    <property type="entry name" value="EcFpg-like_N"/>
    <property type="match status" value="1"/>
</dbReference>
<feature type="binding site" evidence="15">
    <location>
        <position position="92"/>
    </location>
    <ligand>
        <name>DNA</name>
        <dbReference type="ChEBI" id="CHEBI:16991"/>
    </ligand>
</feature>
<dbReference type="PROSITE" id="PS51068">
    <property type="entry name" value="FPG_CAT"/>
    <property type="match status" value="1"/>
</dbReference>